<dbReference type="GO" id="GO:0051539">
    <property type="term" value="F:4 iron, 4 sulfur cluster binding"/>
    <property type="evidence" value="ECO:0007669"/>
    <property type="project" value="UniProtKB-KW"/>
</dbReference>
<dbReference type="Pfam" id="PF01077">
    <property type="entry name" value="NIR_SIR"/>
    <property type="match status" value="2"/>
</dbReference>
<dbReference type="InterPro" id="IPR005117">
    <property type="entry name" value="NiRdtase/SiRdtase_haem-b_fer"/>
</dbReference>
<dbReference type="SUPFAM" id="SSF55124">
    <property type="entry name" value="Nitrite/Sulfite reductase N-terminal domain-like"/>
    <property type="match status" value="2"/>
</dbReference>
<dbReference type="Gene3D" id="3.30.413.10">
    <property type="entry name" value="Sulfite Reductase Hemoprotein, domain 1"/>
    <property type="match status" value="2"/>
</dbReference>
<keyword evidence="7" id="KW-0411">Iron-sulfur</keyword>
<evidence type="ECO:0000313" key="11">
    <source>
        <dbReference type="Proteomes" id="UP000191980"/>
    </source>
</evidence>
<evidence type="ECO:0000256" key="1">
    <source>
        <dbReference type="ARBA" id="ARBA00001929"/>
    </source>
</evidence>
<evidence type="ECO:0000259" key="8">
    <source>
        <dbReference type="Pfam" id="PF01077"/>
    </source>
</evidence>
<feature type="domain" description="Nitrite/sulphite reductase 4Fe-4S" evidence="8">
    <location>
        <begin position="119"/>
        <end position="272"/>
    </location>
</feature>
<dbReference type="GO" id="GO:0016002">
    <property type="term" value="F:sulfite reductase activity"/>
    <property type="evidence" value="ECO:0007669"/>
    <property type="project" value="TreeGrafter"/>
</dbReference>
<dbReference type="InterPro" id="IPR045854">
    <property type="entry name" value="NO2/SO3_Rdtase_4Fe4S_sf"/>
</dbReference>
<evidence type="ECO:0000256" key="6">
    <source>
        <dbReference type="ARBA" id="ARBA00023004"/>
    </source>
</evidence>
<keyword evidence="3" id="KW-0004">4Fe-4S</keyword>
<sequence length="551" mass="62019">MYQYNDKDQTLINERVVQFRDQTERFLKGEIPDDKYRALRLMNGVYVQTHAPLLRVAGPYGLLSSKQVRKLASIARDYDKGFCHFTTRQNIQFNWPALERVPDILEELASVQMHAIQTSGNCLRNTTSDQLAGVAIDELEDPRPYCEIIRQWTIFHPEFAYLPRKFKIAVSGAKLDRAATQFHDIGLHLVQNEHGEVGFKVFVGGGLGRTPVIGQVIKPFLEKKHLLSYLEAILRIYNLYGRRDNKYKARIKILVREAGLAKIRKKIDAEWALIKHKLELSPERIKEIQEQFRPPNYQLDAVQDTSYADKLANNADFATWVKHNTAEHKIDGYRAAYISLKAPDSPPGDCTESQLDTIADLADQYSFGMVRVTHRQNLVLADIKQADLFDLWQKLDAINCATPNIGKATDMICCPGLDYCSLANAGSIGVAKEINETLDSMDYVHDLGDLKINISGCMNGCAHQSVGHIGILGVDKKGVEWYQVTLGGSSENDAAIGERLGPAVSKQDIAPVIKILLEVYLEQRIDEDEPFLATVRRVGIGPFKEKTYATN</sequence>
<dbReference type="InterPro" id="IPR006067">
    <property type="entry name" value="NO2/SO3_Rdtase_4Fe4S_dom"/>
</dbReference>
<dbReference type="OrthoDB" id="3189055at2"/>
<dbReference type="Proteomes" id="UP000191980">
    <property type="component" value="Unassembled WGS sequence"/>
</dbReference>
<dbReference type="GO" id="GO:0050311">
    <property type="term" value="F:sulfite reductase (ferredoxin) activity"/>
    <property type="evidence" value="ECO:0007669"/>
    <property type="project" value="TreeGrafter"/>
</dbReference>
<evidence type="ECO:0000256" key="7">
    <source>
        <dbReference type="ARBA" id="ARBA00023014"/>
    </source>
</evidence>
<protein>
    <submittedName>
        <fullName evidence="10">Sulfite reductase</fullName>
    </submittedName>
</protein>
<keyword evidence="11" id="KW-1185">Reference proteome</keyword>
<comment type="cofactor">
    <cofactor evidence="1">
        <name>siroheme</name>
        <dbReference type="ChEBI" id="CHEBI:60052"/>
    </cofactor>
</comment>
<proteinExistence type="predicted"/>
<dbReference type="GO" id="GO:0009337">
    <property type="term" value="C:sulfite reductase complex (NADPH)"/>
    <property type="evidence" value="ECO:0007669"/>
    <property type="project" value="TreeGrafter"/>
</dbReference>
<evidence type="ECO:0000256" key="3">
    <source>
        <dbReference type="ARBA" id="ARBA00022485"/>
    </source>
</evidence>
<dbReference type="Pfam" id="PF03460">
    <property type="entry name" value="NIR_SIR_ferr"/>
    <property type="match status" value="2"/>
</dbReference>
<dbReference type="PANTHER" id="PTHR11493:SF47">
    <property type="entry name" value="SULFITE REDUCTASE [NADPH] SUBUNIT BETA"/>
    <property type="match status" value="1"/>
</dbReference>
<keyword evidence="5" id="KW-0560">Oxidoreductase</keyword>
<keyword evidence="6" id="KW-0408">Iron</keyword>
<feature type="domain" description="Nitrite/Sulfite reductase ferredoxin-like" evidence="9">
    <location>
        <begin position="54"/>
        <end position="110"/>
    </location>
</feature>
<dbReference type="GO" id="GO:0000103">
    <property type="term" value="P:sulfate assimilation"/>
    <property type="evidence" value="ECO:0007669"/>
    <property type="project" value="TreeGrafter"/>
</dbReference>
<dbReference type="EMBL" id="LPUF01000001">
    <property type="protein sequence ID" value="OQK16563.1"/>
    <property type="molecule type" value="Genomic_DNA"/>
</dbReference>
<dbReference type="Gene3D" id="3.90.480.20">
    <property type="match status" value="2"/>
</dbReference>
<dbReference type="RefSeq" id="WP_080521194.1">
    <property type="nucleotide sequence ID" value="NZ_LPUF01000001.1"/>
</dbReference>
<dbReference type="InterPro" id="IPR045169">
    <property type="entry name" value="NO2/SO3_Rdtase_4Fe4S_prot"/>
</dbReference>
<evidence type="ECO:0000256" key="4">
    <source>
        <dbReference type="ARBA" id="ARBA00022723"/>
    </source>
</evidence>
<comment type="caution">
    <text evidence="10">The sequence shown here is derived from an EMBL/GenBank/DDBJ whole genome shotgun (WGS) entry which is preliminary data.</text>
</comment>
<dbReference type="STRING" id="1420851.AU255_01255"/>
<evidence type="ECO:0000256" key="5">
    <source>
        <dbReference type="ARBA" id="ARBA00023002"/>
    </source>
</evidence>
<evidence type="ECO:0000259" key="9">
    <source>
        <dbReference type="Pfam" id="PF03460"/>
    </source>
</evidence>
<gene>
    <name evidence="10" type="ORF">AU255_01255</name>
</gene>
<dbReference type="GO" id="GO:0046872">
    <property type="term" value="F:metal ion binding"/>
    <property type="evidence" value="ECO:0007669"/>
    <property type="project" value="UniProtKB-KW"/>
</dbReference>
<dbReference type="PANTHER" id="PTHR11493">
    <property type="entry name" value="SULFITE REDUCTASE [NADPH] SUBUNIT BETA-RELATED"/>
    <property type="match status" value="1"/>
</dbReference>
<keyword evidence="4" id="KW-0479">Metal-binding</keyword>
<comment type="cofactor">
    <cofactor evidence="2">
        <name>[4Fe-4S] cluster</name>
        <dbReference type="ChEBI" id="CHEBI:49883"/>
    </cofactor>
</comment>
<accession>A0A1V8M584</accession>
<evidence type="ECO:0000256" key="2">
    <source>
        <dbReference type="ARBA" id="ARBA00001966"/>
    </source>
</evidence>
<dbReference type="InterPro" id="IPR036136">
    <property type="entry name" value="Nit/Sulf_reduc_fer-like_dom_sf"/>
</dbReference>
<dbReference type="GO" id="GO:0020037">
    <property type="term" value="F:heme binding"/>
    <property type="evidence" value="ECO:0007669"/>
    <property type="project" value="InterPro"/>
</dbReference>
<name>A0A1V8M584_9GAMM</name>
<dbReference type="SUPFAM" id="SSF56014">
    <property type="entry name" value="Nitrite and sulphite reductase 4Fe-4S domain-like"/>
    <property type="match status" value="2"/>
</dbReference>
<organism evidence="10 11">
    <name type="scientific">Methyloprofundus sedimenti</name>
    <dbReference type="NCBI Taxonomy" id="1420851"/>
    <lineage>
        <taxon>Bacteria</taxon>
        <taxon>Pseudomonadati</taxon>
        <taxon>Pseudomonadota</taxon>
        <taxon>Gammaproteobacteria</taxon>
        <taxon>Methylococcales</taxon>
        <taxon>Methylococcaceae</taxon>
        <taxon>Methyloprofundus</taxon>
    </lineage>
</organism>
<feature type="domain" description="Nitrite/sulphite reductase 4Fe-4S" evidence="8">
    <location>
        <begin position="412"/>
        <end position="546"/>
    </location>
</feature>
<feature type="domain" description="Nitrite/Sulfite reductase ferredoxin-like" evidence="9">
    <location>
        <begin position="346"/>
        <end position="397"/>
    </location>
</feature>
<evidence type="ECO:0000313" key="10">
    <source>
        <dbReference type="EMBL" id="OQK16563.1"/>
    </source>
</evidence>
<reference evidence="10 11" key="1">
    <citation type="submission" date="2015-12" db="EMBL/GenBank/DDBJ databases">
        <authorList>
            <person name="Shamseldin A."/>
            <person name="Moawad H."/>
            <person name="Abd El-Rahim W.M."/>
            <person name="Sadowsky M.J."/>
        </authorList>
    </citation>
    <scope>NUCLEOTIDE SEQUENCE [LARGE SCALE GENOMIC DNA]</scope>
    <source>
        <strain evidence="10 11">WF1</strain>
    </source>
</reference>
<dbReference type="AlphaFoldDB" id="A0A1V8M584"/>